<evidence type="ECO:0000256" key="1">
    <source>
        <dbReference type="SAM" id="MobiDB-lite"/>
    </source>
</evidence>
<evidence type="ECO:0000313" key="2">
    <source>
        <dbReference type="EMBL" id="RCI12102.1"/>
    </source>
</evidence>
<organism evidence="2 3">
    <name type="scientific">Ophiocordyceps polyrhachis-furcata BCC 54312</name>
    <dbReference type="NCBI Taxonomy" id="1330021"/>
    <lineage>
        <taxon>Eukaryota</taxon>
        <taxon>Fungi</taxon>
        <taxon>Dikarya</taxon>
        <taxon>Ascomycota</taxon>
        <taxon>Pezizomycotina</taxon>
        <taxon>Sordariomycetes</taxon>
        <taxon>Hypocreomycetidae</taxon>
        <taxon>Hypocreales</taxon>
        <taxon>Ophiocordycipitaceae</taxon>
        <taxon>Ophiocordyceps</taxon>
    </lineage>
</organism>
<keyword evidence="3" id="KW-1185">Reference proteome</keyword>
<feature type="region of interest" description="Disordered" evidence="1">
    <location>
        <begin position="1"/>
        <end position="34"/>
    </location>
</feature>
<gene>
    <name evidence="2" type="ORF">L249_0888</name>
</gene>
<proteinExistence type="predicted"/>
<sequence length="411" mass="46027">MGEIVGKLRPHPSGPGISYTAHDRKSSSAPIGTGIRPVPRFEPLAAGVVNKVFPKFATHSDGSCPVEVPEAFKGKVSSVRPQRVSGKCSFYLGQGCTDISVEGFYPGRRLYGHFDNKIHSVRCNSEVGVHESRYDSWTWSNQTRQDLCKHVYELWFYIKLSPGLRSVALHFNGFFEHWQVPWLMNVTSPTTPEGSDWYRVDMKDIFTHSPIPLQHLVGKMSLTARAIRGGELKIVDAKLVARCTDSDIALWMNSFSIHAQTITTESPPTAEWTYDVTANDWAPVGPCSYFQKLKVSVNFISRTKNKIYATMAGERLLVVDQPRARASYTTEVQLYRVYKSRIVTPATVSRISLSNEGGDTGVAIESVTLDAVCSGSSTGYQLVIKRDDDVWLMAGKTWDLDIKHWKWKNEV</sequence>
<dbReference type="EMBL" id="LKCN02000007">
    <property type="protein sequence ID" value="RCI12102.1"/>
    <property type="molecule type" value="Genomic_DNA"/>
</dbReference>
<accession>A0A367LCZ4</accession>
<name>A0A367LCZ4_9HYPO</name>
<dbReference type="STRING" id="1330021.A0A367LCZ4"/>
<comment type="caution">
    <text evidence="2">The sequence shown here is derived from an EMBL/GenBank/DDBJ whole genome shotgun (WGS) entry which is preliminary data.</text>
</comment>
<evidence type="ECO:0000313" key="3">
    <source>
        <dbReference type="Proteomes" id="UP000253664"/>
    </source>
</evidence>
<protein>
    <submittedName>
        <fullName evidence="2">Uncharacterized protein</fullName>
    </submittedName>
</protein>
<dbReference type="AlphaFoldDB" id="A0A367LCZ4"/>
<dbReference type="Proteomes" id="UP000253664">
    <property type="component" value="Unassembled WGS sequence"/>
</dbReference>
<reference evidence="2 3" key="1">
    <citation type="journal article" date="2015" name="BMC Genomics">
        <title>Insights from the genome of Ophiocordyceps polyrhachis-furcata to pathogenicity and host specificity in insect fungi.</title>
        <authorList>
            <person name="Wichadakul D."/>
            <person name="Kobmoo N."/>
            <person name="Ingsriswang S."/>
            <person name="Tangphatsornruang S."/>
            <person name="Chantasingh D."/>
            <person name="Luangsa-ard J.J."/>
            <person name="Eurwilaichitr L."/>
        </authorList>
    </citation>
    <scope>NUCLEOTIDE SEQUENCE [LARGE SCALE GENOMIC DNA]</scope>
    <source>
        <strain evidence="2 3">BCC 54312</strain>
    </source>
</reference>